<keyword evidence="7" id="KW-0675">Receptor</keyword>
<dbReference type="Gene3D" id="2.170.130.10">
    <property type="entry name" value="TonB-dependent receptor, plug domain"/>
    <property type="match status" value="1"/>
</dbReference>
<dbReference type="PANTHER" id="PTHR30069:SF29">
    <property type="entry name" value="HEMOGLOBIN AND HEMOGLOBIN-HAPTOGLOBIN-BINDING PROTEIN 1-RELATED"/>
    <property type="match status" value="1"/>
</dbReference>
<dbReference type="Pfam" id="PF00593">
    <property type="entry name" value="TonB_dep_Rec_b-barrel"/>
    <property type="match status" value="1"/>
</dbReference>
<dbReference type="Pfam" id="PF13715">
    <property type="entry name" value="CarbopepD_reg_2"/>
    <property type="match status" value="1"/>
</dbReference>
<proteinExistence type="predicted"/>
<evidence type="ECO:0000256" key="8">
    <source>
        <dbReference type="ARBA" id="ARBA00023237"/>
    </source>
</evidence>
<evidence type="ECO:0000259" key="10">
    <source>
        <dbReference type="Pfam" id="PF07715"/>
    </source>
</evidence>
<evidence type="ECO:0000256" key="4">
    <source>
        <dbReference type="ARBA" id="ARBA00022729"/>
    </source>
</evidence>
<evidence type="ECO:0000256" key="2">
    <source>
        <dbReference type="ARBA" id="ARBA00022448"/>
    </source>
</evidence>
<dbReference type="InterPro" id="IPR036942">
    <property type="entry name" value="Beta-barrel_TonB_sf"/>
</dbReference>
<keyword evidence="4" id="KW-0732">Signal</keyword>
<keyword evidence="2" id="KW-0813">Transport</keyword>
<reference evidence="11" key="1">
    <citation type="submission" date="2019-08" db="EMBL/GenBank/DDBJ databases">
        <authorList>
            <person name="Kucharzyk K."/>
            <person name="Murdoch R.W."/>
            <person name="Higgins S."/>
            <person name="Loffler F."/>
        </authorList>
    </citation>
    <scope>NUCLEOTIDE SEQUENCE</scope>
</reference>
<dbReference type="SUPFAM" id="SSF56935">
    <property type="entry name" value="Porins"/>
    <property type="match status" value="1"/>
</dbReference>
<evidence type="ECO:0000256" key="3">
    <source>
        <dbReference type="ARBA" id="ARBA00022692"/>
    </source>
</evidence>
<keyword evidence="3" id="KW-0812">Transmembrane</keyword>
<evidence type="ECO:0000256" key="1">
    <source>
        <dbReference type="ARBA" id="ARBA00004571"/>
    </source>
</evidence>
<dbReference type="PANTHER" id="PTHR30069">
    <property type="entry name" value="TONB-DEPENDENT OUTER MEMBRANE RECEPTOR"/>
    <property type="match status" value="1"/>
</dbReference>
<evidence type="ECO:0000259" key="9">
    <source>
        <dbReference type="Pfam" id="PF00593"/>
    </source>
</evidence>
<evidence type="ECO:0000256" key="6">
    <source>
        <dbReference type="ARBA" id="ARBA00023136"/>
    </source>
</evidence>
<dbReference type="InterPro" id="IPR037066">
    <property type="entry name" value="Plug_dom_sf"/>
</dbReference>
<feature type="domain" description="TonB-dependent receptor-like beta-barrel" evidence="9">
    <location>
        <begin position="350"/>
        <end position="649"/>
    </location>
</feature>
<dbReference type="InterPro" id="IPR039426">
    <property type="entry name" value="TonB-dep_rcpt-like"/>
</dbReference>
<feature type="domain" description="TonB-dependent receptor plug" evidence="10">
    <location>
        <begin position="121"/>
        <end position="224"/>
    </location>
</feature>
<dbReference type="GO" id="GO:0009279">
    <property type="term" value="C:cell outer membrane"/>
    <property type="evidence" value="ECO:0007669"/>
    <property type="project" value="UniProtKB-SubCell"/>
</dbReference>
<comment type="subcellular location">
    <subcellularLocation>
        <location evidence="1">Cell outer membrane</location>
        <topology evidence="1">Multi-pass membrane protein</topology>
    </subcellularLocation>
</comment>
<keyword evidence="5" id="KW-0798">TonB box</keyword>
<dbReference type="Pfam" id="PF07715">
    <property type="entry name" value="Plug"/>
    <property type="match status" value="1"/>
</dbReference>
<dbReference type="GO" id="GO:0015344">
    <property type="term" value="F:siderophore uptake transmembrane transporter activity"/>
    <property type="evidence" value="ECO:0007669"/>
    <property type="project" value="TreeGrafter"/>
</dbReference>
<organism evidence="11">
    <name type="scientific">bioreactor metagenome</name>
    <dbReference type="NCBI Taxonomy" id="1076179"/>
    <lineage>
        <taxon>unclassified sequences</taxon>
        <taxon>metagenomes</taxon>
        <taxon>ecological metagenomes</taxon>
    </lineage>
</organism>
<name>A0A644VBY7_9ZZZZ</name>
<dbReference type="GO" id="GO:0044718">
    <property type="term" value="P:siderophore transmembrane transport"/>
    <property type="evidence" value="ECO:0007669"/>
    <property type="project" value="TreeGrafter"/>
</dbReference>
<evidence type="ECO:0000313" key="11">
    <source>
        <dbReference type="EMBL" id="MPL88717.1"/>
    </source>
</evidence>
<dbReference type="Gene3D" id="2.40.170.20">
    <property type="entry name" value="TonB-dependent receptor, beta-barrel domain"/>
    <property type="match status" value="1"/>
</dbReference>
<evidence type="ECO:0000256" key="7">
    <source>
        <dbReference type="ARBA" id="ARBA00023170"/>
    </source>
</evidence>
<keyword evidence="8" id="KW-0998">Cell outer membrane</keyword>
<evidence type="ECO:0000256" key="5">
    <source>
        <dbReference type="ARBA" id="ARBA00023077"/>
    </source>
</evidence>
<dbReference type="EMBL" id="VSSQ01000263">
    <property type="protein sequence ID" value="MPL88717.1"/>
    <property type="molecule type" value="Genomic_DNA"/>
</dbReference>
<gene>
    <name evidence="11" type="primary">btuB_38</name>
    <name evidence="11" type="ORF">SDC9_34743</name>
</gene>
<sequence>MIKKIFLYILLIVAFGTTNAQTTSGVVKVRKAGGEVEPLAYASVYWLEGKVSAETNERGEFTLNTKGSAEISIVAAFVGHTKDTVRASSGSRNIELILREDAELEAARLVERQEGNYLSKMTPVKTEVITAAGLCKMACCNLAESFENSASVTVGYSDAITGARQIRLLGLSGTYTQMLDENRPAMRGVAAPFGLSYVPGQWLESIQIAKGPSSVVNGLEAITGQINLEHRKPTAEQPLFLNLFLGSTLRTEANIASSLQLNPKWSTVILGHFSTDPMGHDGNHDGFKDEPVSMQFNLSNRWLYVADNGAQVRFGFRALSDDRVAGMNEYKKGMEITNTLWGSEIKNKGLNGYLKVGIPLNEDNSKNIATVADYTWHRMNSFFGKNRFDAIQNSAFLNIMFQNQIDEYHKYVLGLSGQYDNFDEVLTAPFFGIWSADRNTGREESSAGAYGEYTYTNGEKVSAVAGLRLDRNNIHGWLFAPRLNVKYAFTDKLIFRASGGRGFRSPNQISDNLGILSTGRQIVLEEKPDIEDAWTYGANFTVYLPFGFNENSYLSFDYFRTDFNKQLLIDQERDISRIWLYNLEGRSFTNTYQADFSTEPFERFTVLATFRYTDSKATYHGQGLIERALTGRYKGVLNIQYATRMNKWTFDFTAQINGPSRLPHFMGGGLSPVYPMFFAQITKKFRDLDIYVGGENLGNYKQPHPIMGADNPYSPEFNSTLIWGPLMGRKVYAGLRFTLWK</sequence>
<comment type="caution">
    <text evidence="11">The sequence shown here is derived from an EMBL/GenBank/DDBJ whole genome shotgun (WGS) entry which is preliminary data.</text>
</comment>
<dbReference type="InterPro" id="IPR000531">
    <property type="entry name" value="Beta-barrel_TonB"/>
</dbReference>
<protein>
    <submittedName>
        <fullName evidence="11">Vitamin B12 transporter BtuB</fullName>
    </submittedName>
</protein>
<dbReference type="InterPro" id="IPR012910">
    <property type="entry name" value="Plug_dom"/>
</dbReference>
<accession>A0A644VBY7</accession>
<keyword evidence="6" id="KW-0472">Membrane</keyword>
<dbReference type="AlphaFoldDB" id="A0A644VBY7"/>